<dbReference type="EMBL" id="WJXA01000006">
    <property type="protein sequence ID" value="KAF7141343.1"/>
    <property type="molecule type" value="Genomic_DNA"/>
</dbReference>
<comment type="subcellular location">
    <subcellularLocation>
        <location evidence="1">Golgi apparatus membrane</location>
        <topology evidence="1">Single-pass type II membrane protein</topology>
    </subcellularLocation>
</comment>
<dbReference type="PANTHER" id="PTHR20961">
    <property type="entry name" value="GLYCOSYLTRANSFERASE"/>
    <property type="match status" value="1"/>
</dbReference>
<dbReference type="GO" id="GO:0000139">
    <property type="term" value="C:Golgi membrane"/>
    <property type="evidence" value="ECO:0007669"/>
    <property type="project" value="UniProtKB-SubCell"/>
</dbReference>
<keyword evidence="3" id="KW-0808">Transferase</keyword>
<accession>A0A834H4Q7</accession>
<name>A0A834H4Q7_RHOSS</name>
<keyword evidence="8" id="KW-1185">Reference proteome</keyword>
<protein>
    <recommendedName>
        <fullName evidence="6">Glycosyltransferase 61 catalytic domain-containing protein</fullName>
    </recommendedName>
</protein>
<dbReference type="PANTHER" id="PTHR20961:SF35">
    <property type="entry name" value="GLYCOSYLTRANSFERASE FAMILY 61 PROTEIN"/>
    <property type="match status" value="1"/>
</dbReference>
<dbReference type="Proteomes" id="UP000626092">
    <property type="component" value="Unassembled WGS sequence"/>
</dbReference>
<evidence type="ECO:0000256" key="5">
    <source>
        <dbReference type="SAM" id="Phobius"/>
    </source>
</evidence>
<evidence type="ECO:0000256" key="4">
    <source>
        <dbReference type="ARBA" id="ARBA00023180"/>
    </source>
</evidence>
<evidence type="ECO:0000313" key="7">
    <source>
        <dbReference type="EMBL" id="KAF7141343.1"/>
    </source>
</evidence>
<comment type="caution">
    <text evidence="7">The sequence shown here is derived from an EMBL/GenBank/DDBJ whole genome shotgun (WGS) entry which is preliminary data.</text>
</comment>
<dbReference type="AlphaFoldDB" id="A0A834H4Q7"/>
<reference evidence="7" key="1">
    <citation type="submission" date="2019-11" db="EMBL/GenBank/DDBJ databases">
        <authorList>
            <person name="Liu Y."/>
            <person name="Hou J."/>
            <person name="Li T.-Q."/>
            <person name="Guan C.-H."/>
            <person name="Wu X."/>
            <person name="Wu H.-Z."/>
            <person name="Ling F."/>
            <person name="Zhang R."/>
            <person name="Shi X.-G."/>
            <person name="Ren J.-P."/>
            <person name="Chen E.-F."/>
            <person name="Sun J.-M."/>
        </authorList>
    </citation>
    <scope>NUCLEOTIDE SEQUENCE</scope>
    <source>
        <strain evidence="7">Adult_tree_wgs_1</strain>
        <tissue evidence="7">Leaves</tissue>
    </source>
</reference>
<organism evidence="7 8">
    <name type="scientific">Rhododendron simsii</name>
    <name type="common">Sims's rhododendron</name>
    <dbReference type="NCBI Taxonomy" id="118357"/>
    <lineage>
        <taxon>Eukaryota</taxon>
        <taxon>Viridiplantae</taxon>
        <taxon>Streptophyta</taxon>
        <taxon>Embryophyta</taxon>
        <taxon>Tracheophyta</taxon>
        <taxon>Spermatophyta</taxon>
        <taxon>Magnoliopsida</taxon>
        <taxon>eudicotyledons</taxon>
        <taxon>Gunneridae</taxon>
        <taxon>Pentapetalae</taxon>
        <taxon>asterids</taxon>
        <taxon>Ericales</taxon>
        <taxon>Ericaceae</taxon>
        <taxon>Ericoideae</taxon>
        <taxon>Rhodoreae</taxon>
        <taxon>Rhododendron</taxon>
    </lineage>
</organism>
<gene>
    <name evidence="7" type="ORF">RHSIM_Rhsim06G0075300</name>
</gene>
<keyword evidence="5" id="KW-1133">Transmembrane helix</keyword>
<keyword evidence="5" id="KW-0812">Transmembrane</keyword>
<evidence type="ECO:0000256" key="1">
    <source>
        <dbReference type="ARBA" id="ARBA00004323"/>
    </source>
</evidence>
<dbReference type="GO" id="GO:0016763">
    <property type="term" value="F:pentosyltransferase activity"/>
    <property type="evidence" value="ECO:0007669"/>
    <property type="project" value="UniProtKB-ARBA"/>
</dbReference>
<dbReference type="Pfam" id="PF04577">
    <property type="entry name" value="Glyco_transf_61"/>
    <property type="match status" value="1"/>
</dbReference>
<proteinExistence type="predicted"/>
<keyword evidence="2" id="KW-0328">Glycosyltransferase</keyword>
<feature type="domain" description="Glycosyltransferase 61 catalytic" evidence="6">
    <location>
        <begin position="304"/>
        <end position="383"/>
    </location>
</feature>
<dbReference type="OrthoDB" id="529273at2759"/>
<evidence type="ECO:0000313" key="8">
    <source>
        <dbReference type="Proteomes" id="UP000626092"/>
    </source>
</evidence>
<evidence type="ECO:0000256" key="2">
    <source>
        <dbReference type="ARBA" id="ARBA00022676"/>
    </source>
</evidence>
<evidence type="ECO:0000256" key="3">
    <source>
        <dbReference type="ARBA" id="ARBA00022679"/>
    </source>
</evidence>
<keyword evidence="5" id="KW-0472">Membrane</keyword>
<feature type="transmembrane region" description="Helical" evidence="5">
    <location>
        <begin position="26"/>
        <end position="45"/>
    </location>
</feature>
<sequence length="480" mass="54394">MKMEMEMETRTSGLIILPQIKHQRRCILIILLPFLSILLPLIIIFHSQASFFTFPSSTPSPSGPFSNLGNPTHSSHSNLVETLTAKLKDSVTFLPLKDLRYSETPMDGNTWFMSSLTDTFEEDEPAYLYFPSNSSKGRVLCIKGRHTTDGTKNSYALAWPEALPPSATLLEGLTFVSDTYYSHENLWHGLCAIAPFVGWSMKNQCLKPSRWVLFHWGELRTKMGSWVWNLAKAKFGDVGIEVFGKGDGPYCFEKAVVMRHELEGMRDEKKLRIIDLMRCKAREACGLDPMGRGKELNERGAPIIRLTLLMRRGARSFKNEEVVKGIFGKECERVEGCVLSVIQSEDLSFCDQVRVMTNTDIFASPHGQQQTNMLFMDQGSSVMEFFPKGWLEHGGVGQYAYHWMANQSGMKHQGAWRDPIGEECPNPEQELECFLFHKDSKIGHNETYFAEWARKVLNQVRVSKLEQASKAQVTSSACEC</sequence>
<dbReference type="InterPro" id="IPR007657">
    <property type="entry name" value="Glycosyltransferase_61"/>
</dbReference>
<dbReference type="InterPro" id="IPR049625">
    <property type="entry name" value="Glyco_transf_61_cat"/>
</dbReference>
<evidence type="ECO:0000259" key="6">
    <source>
        <dbReference type="Pfam" id="PF04577"/>
    </source>
</evidence>
<keyword evidence="4" id="KW-0325">Glycoprotein</keyword>